<dbReference type="RefSeq" id="WP_075725232.1">
    <property type="nucleotide sequence ID" value="NZ_CP009245.1"/>
</dbReference>
<dbReference type="Pfam" id="PF00196">
    <property type="entry name" value="GerE"/>
    <property type="match status" value="1"/>
</dbReference>
<dbReference type="GO" id="GO:0003677">
    <property type="term" value="F:DNA binding"/>
    <property type="evidence" value="ECO:0007669"/>
    <property type="project" value="InterPro"/>
</dbReference>
<name>A0A1L7CEN8_9CORY</name>
<accession>A0A1L7CEN8</accession>
<protein>
    <recommendedName>
        <fullName evidence="1">HTH luxR-type domain-containing protein</fullName>
    </recommendedName>
</protein>
<evidence type="ECO:0000313" key="3">
    <source>
        <dbReference type="Proteomes" id="UP000185478"/>
    </source>
</evidence>
<organism evidence="2 3">
    <name type="scientific">Corynebacterium aquilae DSM 44791</name>
    <dbReference type="NCBI Taxonomy" id="1431546"/>
    <lineage>
        <taxon>Bacteria</taxon>
        <taxon>Bacillati</taxon>
        <taxon>Actinomycetota</taxon>
        <taxon>Actinomycetes</taxon>
        <taxon>Mycobacteriales</taxon>
        <taxon>Corynebacteriaceae</taxon>
        <taxon>Corynebacterium</taxon>
    </lineage>
</organism>
<dbReference type="InterPro" id="IPR036388">
    <property type="entry name" value="WH-like_DNA-bd_sf"/>
</dbReference>
<dbReference type="AlphaFoldDB" id="A0A1L7CEN8"/>
<keyword evidence="3" id="KW-1185">Reference proteome</keyword>
<dbReference type="Proteomes" id="UP000185478">
    <property type="component" value="Chromosome"/>
</dbReference>
<dbReference type="KEGG" id="caqu:CAQU_03485"/>
<proteinExistence type="predicted"/>
<evidence type="ECO:0000313" key="2">
    <source>
        <dbReference type="EMBL" id="APT84284.1"/>
    </source>
</evidence>
<dbReference type="InterPro" id="IPR000792">
    <property type="entry name" value="Tscrpt_reg_LuxR_C"/>
</dbReference>
<dbReference type="CDD" id="cd06170">
    <property type="entry name" value="LuxR_C_like"/>
    <property type="match status" value="1"/>
</dbReference>
<dbReference type="GO" id="GO:0006355">
    <property type="term" value="P:regulation of DNA-templated transcription"/>
    <property type="evidence" value="ECO:0007669"/>
    <property type="project" value="InterPro"/>
</dbReference>
<dbReference type="InterPro" id="IPR016032">
    <property type="entry name" value="Sig_transdc_resp-reg_C-effctor"/>
</dbReference>
<dbReference type="PROSITE" id="PS50043">
    <property type="entry name" value="HTH_LUXR_2"/>
    <property type="match status" value="1"/>
</dbReference>
<dbReference type="STRING" id="1431546.CAQU_03485"/>
<sequence>MSLTFQKPKDDQRPQLTPREREVLLTWLDNPSKAATADLLGVAEDTVRSHISHIRHKYAALGRPARSKAELLIRAIEDGIITAGAR</sequence>
<dbReference type="EMBL" id="CP009245">
    <property type="protein sequence ID" value="APT84284.1"/>
    <property type="molecule type" value="Genomic_DNA"/>
</dbReference>
<dbReference type="SMART" id="SM00421">
    <property type="entry name" value="HTH_LUXR"/>
    <property type="match status" value="1"/>
</dbReference>
<evidence type="ECO:0000259" key="1">
    <source>
        <dbReference type="PROSITE" id="PS50043"/>
    </source>
</evidence>
<dbReference type="OrthoDB" id="3171335at2"/>
<dbReference type="SUPFAM" id="SSF46894">
    <property type="entry name" value="C-terminal effector domain of the bipartite response regulators"/>
    <property type="match status" value="1"/>
</dbReference>
<reference evidence="2 3" key="1">
    <citation type="submission" date="2014-08" db="EMBL/GenBank/DDBJ databases">
        <title>Complete genome sequence of Corynebacterium aquilae S-613T(T) (=DSM 44791(T)), isolated from the choana of a healthy golden eagle.</title>
        <authorList>
            <person name="Ruckert C."/>
            <person name="Albersmeier A."/>
            <person name="Winkler A."/>
            <person name="Kalinowski J."/>
        </authorList>
    </citation>
    <scope>NUCLEOTIDE SEQUENCE [LARGE SCALE GENOMIC DNA]</scope>
    <source>
        <strain evidence="2 3">S-613</strain>
    </source>
</reference>
<dbReference type="Gene3D" id="1.10.10.10">
    <property type="entry name" value="Winged helix-like DNA-binding domain superfamily/Winged helix DNA-binding domain"/>
    <property type="match status" value="1"/>
</dbReference>
<gene>
    <name evidence="2" type="ORF">CAQU_03485</name>
</gene>
<feature type="domain" description="HTH luxR-type" evidence="1">
    <location>
        <begin position="9"/>
        <end position="79"/>
    </location>
</feature>